<sequence>MMEVKDSAEPDGKLELPISPAGTVAIAIKGNKESKYVVAWALEKFIPEGNIVFKLLHVRRKTTAVPTAMGNFIPIEQVRDEVADAYKKEIKWQTDRLLLPYKKTCAQRKVEVDVKVIESNDVAKAIAKEVANCTINKLVIGAAAYGMFTRKLTRRNLSSRISMCVPSFCMVYVVSNGKLTSIRPSDLDSNGSIKDDNSDSNCSNSGSSGYTSSTQTDVGSVASYSEFYTPTLRMQQFEALSTINKTILHTRTSSIDTKSSGCQSSDIEERKDAMSSCFNVSEVGQAVNMDIEVEKRGMYALAQNEPMDASRKVGDLFMDDGTQPVAVDASAPAAQTVTRPKEVQRIGPRQPSQARVDDDVPPSALDMLPEDSGKQMPTDPTTYNDDTDVATRHSEDDIRGRMPEQFGDVWQEIRSLRSDLRTFMHEVRGWMQSQRRSSVPANDTQPVDNIGQASRRRSLIARPKPQYGPAPNLDPRRAIPDELDEEFVQWLEIPGTYIETESVRLMPQWVQGISKPGSWLEDIHIDEYMYLLAHRQMVCPRIIPQRWSIVSTHLYQYLRIAWEAMLTGKLAEGSFFPNTDVERFVQGTRSTFYRPWTAVDVVYIPVNVLGHHWVACAVNFHQRLITVYDSAPTTHSEDEMRTVIMPLCMLLPHLMRAAEFYSIRTDIPDLDTPFTYIRPLDGVPHQDPGSGDCGVFTCIFIHYLTLGRPFDFGAKDGPFFRRRIAIDVWSGRLL</sequence>
<organism evidence="1 2">
    <name type="scientific">Melia azedarach</name>
    <name type="common">Chinaberry tree</name>
    <dbReference type="NCBI Taxonomy" id="155640"/>
    <lineage>
        <taxon>Eukaryota</taxon>
        <taxon>Viridiplantae</taxon>
        <taxon>Streptophyta</taxon>
        <taxon>Embryophyta</taxon>
        <taxon>Tracheophyta</taxon>
        <taxon>Spermatophyta</taxon>
        <taxon>Magnoliopsida</taxon>
        <taxon>eudicotyledons</taxon>
        <taxon>Gunneridae</taxon>
        <taxon>Pentapetalae</taxon>
        <taxon>rosids</taxon>
        <taxon>malvids</taxon>
        <taxon>Sapindales</taxon>
        <taxon>Meliaceae</taxon>
        <taxon>Melia</taxon>
    </lineage>
</organism>
<comment type="caution">
    <text evidence="1">The sequence shown here is derived from an EMBL/GenBank/DDBJ whole genome shotgun (WGS) entry which is preliminary data.</text>
</comment>
<reference evidence="1 2" key="1">
    <citation type="journal article" date="2023" name="Science">
        <title>Complex scaffold remodeling in plant triterpene biosynthesis.</title>
        <authorList>
            <person name="De La Pena R."/>
            <person name="Hodgson H."/>
            <person name="Liu J.C."/>
            <person name="Stephenson M.J."/>
            <person name="Martin A.C."/>
            <person name="Owen C."/>
            <person name="Harkess A."/>
            <person name="Leebens-Mack J."/>
            <person name="Jimenez L.E."/>
            <person name="Osbourn A."/>
            <person name="Sattely E.S."/>
        </authorList>
    </citation>
    <scope>NUCLEOTIDE SEQUENCE [LARGE SCALE GENOMIC DNA]</scope>
    <source>
        <strain evidence="2">cv. JPN11</strain>
        <tissue evidence="1">Leaf</tissue>
    </source>
</reference>
<gene>
    <name evidence="1" type="ORF">OWV82_020235</name>
</gene>
<evidence type="ECO:0000313" key="1">
    <source>
        <dbReference type="EMBL" id="KAJ4706605.1"/>
    </source>
</evidence>
<protein>
    <submittedName>
        <fullName evidence="1">U-box domain-containing 35-like protein</fullName>
    </submittedName>
</protein>
<evidence type="ECO:0000313" key="2">
    <source>
        <dbReference type="Proteomes" id="UP001164539"/>
    </source>
</evidence>
<dbReference type="EMBL" id="CM051404">
    <property type="protein sequence ID" value="KAJ4706605.1"/>
    <property type="molecule type" value="Genomic_DNA"/>
</dbReference>
<accession>A0ACC1X8T7</accession>
<dbReference type="Proteomes" id="UP001164539">
    <property type="component" value="Chromosome 11"/>
</dbReference>
<name>A0ACC1X8T7_MELAZ</name>
<keyword evidence="2" id="KW-1185">Reference proteome</keyword>
<proteinExistence type="predicted"/>